<comment type="caution">
    <text evidence="9">The sequence shown here is derived from an EMBL/GenBank/DDBJ whole genome shotgun (WGS) entry which is preliminary data.</text>
</comment>
<dbReference type="PROSITE" id="PS50250">
    <property type="entry name" value="PCI"/>
    <property type="match status" value="1"/>
</dbReference>
<dbReference type="Proteomes" id="UP000799536">
    <property type="component" value="Unassembled WGS sequence"/>
</dbReference>
<keyword evidence="5" id="KW-0736">Signalosome</keyword>
<evidence type="ECO:0000256" key="3">
    <source>
        <dbReference type="ARBA" id="ARBA00008793"/>
    </source>
</evidence>
<feature type="coiled-coil region" evidence="7">
    <location>
        <begin position="96"/>
        <end position="130"/>
    </location>
</feature>
<gene>
    <name evidence="9" type="ORF">GQ43DRAFT_483805</name>
</gene>
<evidence type="ECO:0000259" key="8">
    <source>
        <dbReference type="PROSITE" id="PS50250"/>
    </source>
</evidence>
<dbReference type="SUPFAM" id="SSF46785">
    <property type="entry name" value="Winged helix' DNA-binding domain"/>
    <property type="match status" value="1"/>
</dbReference>
<dbReference type="EMBL" id="ML994193">
    <property type="protein sequence ID" value="KAF2197847.1"/>
    <property type="molecule type" value="Genomic_DNA"/>
</dbReference>
<dbReference type="AlphaFoldDB" id="A0A9P4JJH9"/>
<dbReference type="Pfam" id="PF10602">
    <property type="entry name" value="RPN7"/>
    <property type="match status" value="1"/>
</dbReference>
<evidence type="ECO:0000256" key="7">
    <source>
        <dbReference type="SAM" id="Coils"/>
    </source>
</evidence>
<comment type="subcellular location">
    <subcellularLocation>
        <location evidence="2">Cytoplasm</location>
    </subcellularLocation>
    <subcellularLocation>
        <location evidence="1">Nucleus</location>
    </subcellularLocation>
</comment>
<dbReference type="InterPro" id="IPR000717">
    <property type="entry name" value="PCI_dom"/>
</dbReference>
<evidence type="ECO:0000256" key="4">
    <source>
        <dbReference type="ARBA" id="ARBA00022490"/>
    </source>
</evidence>
<protein>
    <submittedName>
        <fullName evidence="9">PCI-domain-containing protein</fullName>
    </submittedName>
</protein>
<evidence type="ECO:0000256" key="2">
    <source>
        <dbReference type="ARBA" id="ARBA00004496"/>
    </source>
</evidence>
<feature type="domain" description="PCI" evidence="8">
    <location>
        <begin position="223"/>
        <end position="403"/>
    </location>
</feature>
<proteinExistence type="inferred from homology"/>
<name>A0A9P4JJH9_9PLEO</name>
<sequence length="470" mass="52976">MAPNIEQSAFFAHKSPDRIVRDPPKFDLEAYISNYEGHTRLDRLYFIGTTSTYLSVEAMHMAIAEAKQGKDTQRYLKLTEDFSEIAPEDPLANTDMAWVEQKTRELKAEQERLEHELKAYKNNLIKESIRMGNEDLGHFYYACGDFPASLKAYQKTREHCATARQISDLTLRLVYVSIAQKSWTGANSHLSKLSAQSLKTDEIAKQDAIIPACRGLAQMGMHNYAAAAKCFLATPPSYMTVDSVANIKWQKEVLSANDVAVYGALCALATMDRSEIQEHVLSNNDFRNYLELEPHLRRAISLFCSSKYSACLEVLEGYRTDYLLDIYLAPILRELYGEIRTKCIVQYFIPFSCVTLDEMAEKFKISGEGESIEKELLEMIGSGVLNARIDLVDRLLISPPINPRYTIHFDALAMAEQYDHTLRLRLTRINLMNAGLELRQNKGELVQGSSGTIGEGIGASLRGLKTSMGF</sequence>
<dbReference type="Pfam" id="PF01399">
    <property type="entry name" value="PCI"/>
    <property type="match status" value="1"/>
</dbReference>
<evidence type="ECO:0000256" key="1">
    <source>
        <dbReference type="ARBA" id="ARBA00004123"/>
    </source>
</evidence>
<dbReference type="InterPro" id="IPR036390">
    <property type="entry name" value="WH_DNA-bd_sf"/>
</dbReference>
<comment type="similarity">
    <text evidence="3">Belongs to the CSN1 family.</text>
</comment>
<dbReference type="GO" id="GO:0008180">
    <property type="term" value="C:COP9 signalosome"/>
    <property type="evidence" value="ECO:0007669"/>
    <property type="project" value="UniProtKB-KW"/>
</dbReference>
<keyword evidence="4" id="KW-0963">Cytoplasm</keyword>
<evidence type="ECO:0000256" key="6">
    <source>
        <dbReference type="ARBA" id="ARBA00023242"/>
    </source>
</evidence>
<keyword evidence="6" id="KW-0539">Nucleus</keyword>
<dbReference type="InterPro" id="IPR019585">
    <property type="entry name" value="Rpn7/CSN1"/>
</dbReference>
<accession>A0A9P4JJH9</accession>
<dbReference type="SMART" id="SM00088">
    <property type="entry name" value="PINT"/>
    <property type="match status" value="1"/>
</dbReference>
<organism evidence="9 10">
    <name type="scientific">Delitschia confertaspora ATCC 74209</name>
    <dbReference type="NCBI Taxonomy" id="1513339"/>
    <lineage>
        <taxon>Eukaryota</taxon>
        <taxon>Fungi</taxon>
        <taxon>Dikarya</taxon>
        <taxon>Ascomycota</taxon>
        <taxon>Pezizomycotina</taxon>
        <taxon>Dothideomycetes</taxon>
        <taxon>Pleosporomycetidae</taxon>
        <taxon>Pleosporales</taxon>
        <taxon>Delitschiaceae</taxon>
        <taxon>Delitschia</taxon>
    </lineage>
</organism>
<dbReference type="InterPro" id="IPR045135">
    <property type="entry name" value="Rpn7_N"/>
</dbReference>
<dbReference type="GO" id="GO:0005737">
    <property type="term" value="C:cytoplasm"/>
    <property type="evidence" value="ECO:0007669"/>
    <property type="project" value="UniProtKB-SubCell"/>
</dbReference>
<evidence type="ECO:0000313" key="10">
    <source>
        <dbReference type="Proteomes" id="UP000799536"/>
    </source>
</evidence>
<dbReference type="PANTHER" id="PTHR14145:SF2">
    <property type="entry name" value="COP9 SIGNALOSOME COMPLEX SUBUNIT 1"/>
    <property type="match status" value="1"/>
</dbReference>
<keyword evidence="7" id="KW-0175">Coiled coil</keyword>
<keyword evidence="10" id="KW-1185">Reference proteome</keyword>
<evidence type="ECO:0000313" key="9">
    <source>
        <dbReference type="EMBL" id="KAF2197847.1"/>
    </source>
</evidence>
<dbReference type="Gene3D" id="1.25.40.570">
    <property type="match status" value="1"/>
</dbReference>
<evidence type="ECO:0000256" key="5">
    <source>
        <dbReference type="ARBA" id="ARBA00022790"/>
    </source>
</evidence>
<dbReference type="OrthoDB" id="422427at2759"/>
<dbReference type="PANTHER" id="PTHR14145">
    <property type="entry name" value="26S PROTESOME SUBUNIT 6"/>
    <property type="match status" value="1"/>
</dbReference>
<reference evidence="9" key="1">
    <citation type="journal article" date="2020" name="Stud. Mycol.">
        <title>101 Dothideomycetes genomes: a test case for predicting lifestyles and emergence of pathogens.</title>
        <authorList>
            <person name="Haridas S."/>
            <person name="Albert R."/>
            <person name="Binder M."/>
            <person name="Bloem J."/>
            <person name="Labutti K."/>
            <person name="Salamov A."/>
            <person name="Andreopoulos B."/>
            <person name="Baker S."/>
            <person name="Barry K."/>
            <person name="Bills G."/>
            <person name="Bluhm B."/>
            <person name="Cannon C."/>
            <person name="Castanera R."/>
            <person name="Culley D."/>
            <person name="Daum C."/>
            <person name="Ezra D."/>
            <person name="Gonzalez J."/>
            <person name="Henrissat B."/>
            <person name="Kuo A."/>
            <person name="Liang C."/>
            <person name="Lipzen A."/>
            <person name="Lutzoni F."/>
            <person name="Magnuson J."/>
            <person name="Mondo S."/>
            <person name="Nolan M."/>
            <person name="Ohm R."/>
            <person name="Pangilinan J."/>
            <person name="Park H.-J."/>
            <person name="Ramirez L."/>
            <person name="Alfaro M."/>
            <person name="Sun H."/>
            <person name="Tritt A."/>
            <person name="Yoshinaga Y."/>
            <person name="Zwiers L.-H."/>
            <person name="Turgeon B."/>
            <person name="Goodwin S."/>
            <person name="Spatafora J."/>
            <person name="Crous P."/>
            <person name="Grigoriev I."/>
        </authorList>
    </citation>
    <scope>NUCLEOTIDE SEQUENCE</scope>
    <source>
        <strain evidence="9">ATCC 74209</strain>
    </source>
</reference>